<proteinExistence type="predicted"/>
<reference evidence="1 2" key="2">
    <citation type="journal article" date="2022" name="Mol. Ecol. Resour.">
        <title>The genomes of chicory, endive, great burdock and yacon provide insights into Asteraceae paleo-polyploidization history and plant inulin production.</title>
        <authorList>
            <person name="Fan W."/>
            <person name="Wang S."/>
            <person name="Wang H."/>
            <person name="Wang A."/>
            <person name="Jiang F."/>
            <person name="Liu H."/>
            <person name="Zhao H."/>
            <person name="Xu D."/>
            <person name="Zhang Y."/>
        </authorList>
    </citation>
    <scope>NUCLEOTIDE SEQUENCE [LARGE SCALE GENOMIC DNA]</scope>
    <source>
        <strain evidence="2">cv. Yunnan</strain>
        <tissue evidence="1">Leaves</tissue>
    </source>
</reference>
<sequence>MLCYIIFQSLQLFTYVDDDVDLEADSVVSVFGDTFDTLIGISPLRCVGYDKQGSHSCSIYQTPNGTKYWYPEVKAEHKPLVGKIYSSWDEIYMMYETYAEMSGFGIRVSGYKRWKGEITHKVLVCITAGNPRSKEIDSLDPKSMVPSRGKSFKVSDCKAHIRVKVIKGSTDYLVYEFSENHNHELVSSDNMDLTRKGSI</sequence>
<keyword evidence="2" id="KW-1185">Reference proteome</keyword>
<evidence type="ECO:0000313" key="1">
    <source>
        <dbReference type="EMBL" id="KAI3815030.1"/>
    </source>
</evidence>
<accession>A0ACB9J625</accession>
<dbReference type="EMBL" id="CM042022">
    <property type="protein sequence ID" value="KAI3815030.1"/>
    <property type="molecule type" value="Genomic_DNA"/>
</dbReference>
<gene>
    <name evidence="1" type="ORF">L1987_14682</name>
</gene>
<protein>
    <submittedName>
        <fullName evidence="1">Uncharacterized protein</fullName>
    </submittedName>
</protein>
<reference evidence="2" key="1">
    <citation type="journal article" date="2022" name="Mol. Ecol. Resour.">
        <title>The genomes of chicory, endive, great burdock and yacon provide insights into Asteraceae palaeo-polyploidization history and plant inulin production.</title>
        <authorList>
            <person name="Fan W."/>
            <person name="Wang S."/>
            <person name="Wang H."/>
            <person name="Wang A."/>
            <person name="Jiang F."/>
            <person name="Liu H."/>
            <person name="Zhao H."/>
            <person name="Xu D."/>
            <person name="Zhang Y."/>
        </authorList>
    </citation>
    <scope>NUCLEOTIDE SEQUENCE [LARGE SCALE GENOMIC DNA]</scope>
    <source>
        <strain evidence="2">cv. Yunnan</strain>
    </source>
</reference>
<dbReference type="Proteomes" id="UP001056120">
    <property type="component" value="Linkage Group LG05"/>
</dbReference>
<organism evidence="1 2">
    <name type="scientific">Smallanthus sonchifolius</name>
    <dbReference type="NCBI Taxonomy" id="185202"/>
    <lineage>
        <taxon>Eukaryota</taxon>
        <taxon>Viridiplantae</taxon>
        <taxon>Streptophyta</taxon>
        <taxon>Embryophyta</taxon>
        <taxon>Tracheophyta</taxon>
        <taxon>Spermatophyta</taxon>
        <taxon>Magnoliopsida</taxon>
        <taxon>eudicotyledons</taxon>
        <taxon>Gunneridae</taxon>
        <taxon>Pentapetalae</taxon>
        <taxon>asterids</taxon>
        <taxon>campanulids</taxon>
        <taxon>Asterales</taxon>
        <taxon>Asteraceae</taxon>
        <taxon>Asteroideae</taxon>
        <taxon>Heliantheae alliance</taxon>
        <taxon>Millerieae</taxon>
        <taxon>Smallanthus</taxon>
    </lineage>
</organism>
<name>A0ACB9J625_9ASTR</name>
<evidence type="ECO:0000313" key="2">
    <source>
        <dbReference type="Proteomes" id="UP001056120"/>
    </source>
</evidence>
<comment type="caution">
    <text evidence="1">The sequence shown here is derived from an EMBL/GenBank/DDBJ whole genome shotgun (WGS) entry which is preliminary data.</text>
</comment>